<dbReference type="InParanoid" id="A0A1J7IV80"/>
<keyword evidence="2" id="KW-1185">Reference proteome</keyword>
<evidence type="ECO:0000313" key="2">
    <source>
        <dbReference type="Proteomes" id="UP000182658"/>
    </source>
</evidence>
<gene>
    <name evidence="1" type="ORF">CONLIGDRAFT_306410</name>
</gene>
<evidence type="ECO:0000313" key="1">
    <source>
        <dbReference type="EMBL" id="OIW31221.1"/>
    </source>
</evidence>
<dbReference type="EMBL" id="KV875096">
    <property type="protein sequence ID" value="OIW31221.1"/>
    <property type="molecule type" value="Genomic_DNA"/>
</dbReference>
<dbReference type="AlphaFoldDB" id="A0A1J7IV80"/>
<protein>
    <submittedName>
        <fullName evidence="1">Uncharacterized protein</fullName>
    </submittedName>
</protein>
<name>A0A1J7IV80_9PEZI</name>
<proteinExistence type="predicted"/>
<accession>A0A1J7IV80</accession>
<sequence length="161" mass="17621">MPELSPDGQAALAVCQKLLDSLLVMGPEGKTQFVSTLAPGGQACHARPSRDASAPPRTITYEKNEEEFPSRIPWDSGDKLEEGIDDGEGGRQVVVLVDHDIAMVWTPYWFKRNGSLTHVGTNCFTLAKHLTDPSGTNGEWKVVGMTDTARPLSDEDKKRLE</sequence>
<organism evidence="1 2">
    <name type="scientific">Coniochaeta ligniaria NRRL 30616</name>
    <dbReference type="NCBI Taxonomy" id="1408157"/>
    <lineage>
        <taxon>Eukaryota</taxon>
        <taxon>Fungi</taxon>
        <taxon>Dikarya</taxon>
        <taxon>Ascomycota</taxon>
        <taxon>Pezizomycotina</taxon>
        <taxon>Sordariomycetes</taxon>
        <taxon>Sordariomycetidae</taxon>
        <taxon>Coniochaetales</taxon>
        <taxon>Coniochaetaceae</taxon>
        <taxon>Coniochaeta</taxon>
    </lineage>
</organism>
<reference evidence="1 2" key="1">
    <citation type="submission" date="2016-10" db="EMBL/GenBank/DDBJ databases">
        <title>Draft genome sequence of Coniochaeta ligniaria NRRL30616, a lignocellulolytic fungus for bioabatement of inhibitors in plant biomass hydrolysates.</title>
        <authorList>
            <consortium name="DOE Joint Genome Institute"/>
            <person name="Jimenez D.J."/>
            <person name="Hector R.E."/>
            <person name="Riley R."/>
            <person name="Sun H."/>
            <person name="Grigoriev I.V."/>
            <person name="Van Elsas J.D."/>
            <person name="Nichols N.N."/>
        </authorList>
    </citation>
    <scope>NUCLEOTIDE SEQUENCE [LARGE SCALE GENOMIC DNA]</scope>
    <source>
        <strain evidence="1 2">NRRL 30616</strain>
    </source>
</reference>
<dbReference type="Proteomes" id="UP000182658">
    <property type="component" value="Unassembled WGS sequence"/>
</dbReference>
<dbReference type="OrthoDB" id="2896390at2759"/>